<dbReference type="RefSeq" id="WP_024601772.1">
    <property type="nucleotide sequence ID" value="NZ_CP162514.1"/>
</dbReference>
<dbReference type="EMBL" id="CP162514">
    <property type="protein sequence ID" value="XDH89011.1"/>
    <property type="molecule type" value="Genomic_DNA"/>
</dbReference>
<organism evidence="2">
    <name type="scientific">Pseudoalteromonas sp. SD03</name>
    <dbReference type="NCBI Taxonomy" id="3231719"/>
    <lineage>
        <taxon>Bacteria</taxon>
        <taxon>Pseudomonadati</taxon>
        <taxon>Pseudomonadota</taxon>
        <taxon>Gammaproteobacteria</taxon>
        <taxon>Alteromonadales</taxon>
        <taxon>Pseudoalteromonadaceae</taxon>
        <taxon>Pseudoalteromonas</taxon>
    </lineage>
</organism>
<reference evidence="2" key="1">
    <citation type="submission" date="2024-07" db="EMBL/GenBank/DDBJ databases">
        <authorList>
            <person name="Jiang Y."/>
            <person name="Qin Q."/>
        </authorList>
    </citation>
    <scope>NUCLEOTIDE SEQUENCE</scope>
    <source>
        <strain evidence="2">SD03</strain>
    </source>
</reference>
<keyword evidence="1" id="KW-0472">Membrane</keyword>
<keyword evidence="1" id="KW-0812">Transmembrane</keyword>
<protein>
    <recommendedName>
        <fullName evidence="3">Agglutinin biogenesis protein MshP</fullName>
    </recommendedName>
</protein>
<evidence type="ECO:0008006" key="3">
    <source>
        <dbReference type="Google" id="ProtNLM"/>
    </source>
</evidence>
<proteinExistence type="predicted"/>
<sequence length="161" mass="17784">MNENLRNNTQWITNILTSIGVIAAIAFSFYNSQYKPNEANLQISESYLKEYRKVVAYNGGQGLCLDFSLHFPKALKSALLFSNYEETSLTNVEVACDQKNTCTSAIPRIKTTTLAAECKNGVCTSFVGVLKPNESVAFLFANLPSNEVSVSCVDQQVYSEN</sequence>
<evidence type="ECO:0000256" key="1">
    <source>
        <dbReference type="SAM" id="Phobius"/>
    </source>
</evidence>
<evidence type="ECO:0000313" key="2">
    <source>
        <dbReference type="EMBL" id="XDH89011.1"/>
    </source>
</evidence>
<feature type="transmembrane region" description="Helical" evidence="1">
    <location>
        <begin position="12"/>
        <end position="30"/>
    </location>
</feature>
<dbReference type="AlphaFoldDB" id="A0AB39AUE3"/>
<keyword evidence="1" id="KW-1133">Transmembrane helix</keyword>
<name>A0AB39AUE3_9GAMM</name>
<accession>A0AB39AUE3</accession>
<gene>
    <name evidence="2" type="ORF">ABZP26_07490</name>
</gene>